<dbReference type="PANTHER" id="PTHR36836:SF1">
    <property type="entry name" value="COLANIC ACID BIOSYNTHESIS PROTEIN WCAK"/>
    <property type="match status" value="1"/>
</dbReference>
<evidence type="ECO:0000313" key="3">
    <source>
        <dbReference type="Proteomes" id="UP000248616"/>
    </source>
</evidence>
<dbReference type="OrthoDB" id="3358948at2"/>
<dbReference type="AlphaFoldDB" id="A0A2W7CAU1"/>
<proteinExistence type="predicted"/>
<accession>A0A2W7CAU1</accession>
<dbReference type="EMBL" id="MZXV01000009">
    <property type="protein sequence ID" value="PZV40390.1"/>
    <property type="molecule type" value="Genomic_DNA"/>
</dbReference>
<comment type="caution">
    <text evidence="2">The sequence shown here is derived from an EMBL/GenBank/DDBJ whole genome shotgun (WGS) entry which is preliminary data.</text>
</comment>
<name>A0A2W7CAU1_9HYPH</name>
<protein>
    <recommendedName>
        <fullName evidence="1">Polysaccharide pyruvyl transferase domain-containing protein</fullName>
    </recommendedName>
</protein>
<dbReference type="InterPro" id="IPR007345">
    <property type="entry name" value="Polysacch_pyruvyl_Trfase"/>
</dbReference>
<gene>
    <name evidence="2" type="ORF">B5V02_01020</name>
</gene>
<dbReference type="Pfam" id="PF04230">
    <property type="entry name" value="PS_pyruv_trans"/>
    <property type="match status" value="1"/>
</dbReference>
<dbReference type="Proteomes" id="UP000248616">
    <property type="component" value="Unassembled WGS sequence"/>
</dbReference>
<feature type="domain" description="Polysaccharide pyruvyl transferase" evidence="1">
    <location>
        <begin position="49"/>
        <end position="359"/>
    </location>
</feature>
<sequence length="458" mass="51334">MQSQNAQVETLLERHVQEQRRTKGSDLARVARSTRRLRIGLIGQFGVGNFGNDGSLEAMIDTLRRICPEAELAVICTRPETVERVFGLKTIKLTRPGIQSHWLDRANRMLGRVPYRIWGLIRAFLKLRGFHAVVVPGTGAFDDFSDTPLGMPYGFLKWLAMARLRGCVVAFASVGAGPAYHPLSRLFFAWAARCASYRSYRDGISRDFIRSLGVNVASDRIFPDLAFGLPIPTVEREISETTVVGVGVMNYRGRTGGSEAIYNAYISKLAEFVARIVMRGFAVRLILGQDNDEAAVVDIFERLRGMVSEADLARVIYSRSASLHDVMAQMQTTDVVIATRFHNVVCALRVGLPVISLGYLEKHDVLAADMGLSAFCANVETFSVEWLESRLDSLLAEREARAQQVRESVLQYRRQLMNQEDLFRTQVFDVRCLGRSRKMKSGEADIDDEKIREGNTRS</sequence>
<evidence type="ECO:0000259" key="1">
    <source>
        <dbReference type="Pfam" id="PF04230"/>
    </source>
</evidence>
<dbReference type="PANTHER" id="PTHR36836">
    <property type="entry name" value="COLANIC ACID BIOSYNTHESIS PROTEIN WCAK"/>
    <property type="match status" value="1"/>
</dbReference>
<keyword evidence="3" id="KW-1185">Reference proteome</keyword>
<organism evidence="2 3">
    <name type="scientific">Mesorhizobium kowhaii</name>
    <dbReference type="NCBI Taxonomy" id="1300272"/>
    <lineage>
        <taxon>Bacteria</taxon>
        <taxon>Pseudomonadati</taxon>
        <taxon>Pseudomonadota</taxon>
        <taxon>Alphaproteobacteria</taxon>
        <taxon>Hyphomicrobiales</taxon>
        <taxon>Phyllobacteriaceae</taxon>
        <taxon>Mesorhizobium</taxon>
    </lineage>
</organism>
<reference evidence="3" key="1">
    <citation type="submission" date="2017-03" db="EMBL/GenBank/DDBJ databases">
        <authorList>
            <person name="Safronova V.I."/>
            <person name="Sazanova A.L."/>
            <person name="Chirak E.R."/>
        </authorList>
    </citation>
    <scope>NUCLEOTIDE SEQUENCE [LARGE SCALE GENOMIC DNA]</scope>
    <source>
        <strain evidence="3">Ach-343</strain>
    </source>
</reference>
<evidence type="ECO:0000313" key="2">
    <source>
        <dbReference type="EMBL" id="PZV40390.1"/>
    </source>
</evidence>